<dbReference type="OrthoDB" id="5288719at2"/>
<name>A0A5B7U1H6_9FLAO</name>
<dbReference type="InterPro" id="IPR047765">
    <property type="entry name" value="GHMP_GYDIA-like"/>
</dbReference>
<reference evidence="1 2" key="1">
    <citation type="submission" date="2019-05" db="EMBL/GenBank/DDBJ databases">
        <title>Algicella ahnfeltiae gen. nov., sp. nov., a novel marine bacterium of the family Flavobacteriaceae isolated from a red alga.</title>
        <authorList>
            <person name="Nedashkovskaya O.I."/>
            <person name="Kukhlevskiy A.D."/>
            <person name="Kim S.-G."/>
            <person name="Zhukova N.V."/>
            <person name="Mikhailov V.V."/>
        </authorList>
    </citation>
    <scope>NUCLEOTIDE SEQUENCE [LARGE SCALE GENOMIC DNA]</scope>
    <source>
        <strain evidence="1 2">10Alg115</strain>
    </source>
</reference>
<protein>
    <submittedName>
        <fullName evidence="1">GHMP kinase</fullName>
    </submittedName>
</protein>
<dbReference type="InterPro" id="IPR014721">
    <property type="entry name" value="Ribsml_uS5_D2-typ_fold_subgr"/>
</dbReference>
<sequence>MKTYYSNGKLLLTGEYLVLDGAKALALPTKFGQSITIKKINEDKLVWESYTDRNELWLQVEFDLPRLRIISATFESSKEGGGDLLAEKLREILLSAKSQSQMLGTNFLTEKQGYYLKSTLDFPRNWGLGSSSTLINNIAQWANVDAFKLQFSNFGGSGYDIACAQNDESILYQKLNKKPIVETIAFNPKFRNQLYFVHLNKKQNSREGIASYRNFKGNINELTLEISNLTGEISSVASLSVFEKLINEHERIISSIIQQKPVQEKFFSDYFGQTKSLGAWGGDFILATGNDDTPEYFKQKGFGTVISYTEMILCDKKQ</sequence>
<dbReference type="AlphaFoldDB" id="A0A5B7U1H6"/>
<dbReference type="Gene3D" id="3.30.230.10">
    <property type="match status" value="1"/>
</dbReference>
<dbReference type="EMBL" id="CP040749">
    <property type="protein sequence ID" value="QCX40822.1"/>
    <property type="molecule type" value="Genomic_DNA"/>
</dbReference>
<evidence type="ECO:0000313" key="2">
    <source>
        <dbReference type="Proteomes" id="UP000306229"/>
    </source>
</evidence>
<dbReference type="InterPro" id="IPR020568">
    <property type="entry name" value="Ribosomal_Su5_D2-typ_SF"/>
</dbReference>
<keyword evidence="2" id="KW-1185">Reference proteome</keyword>
<gene>
    <name evidence="1" type="ORF">FF125_21130</name>
</gene>
<organism evidence="1 2">
    <name type="scientific">Aureibaculum algae</name>
    <dbReference type="NCBI Taxonomy" id="2584122"/>
    <lineage>
        <taxon>Bacteria</taxon>
        <taxon>Pseudomonadati</taxon>
        <taxon>Bacteroidota</taxon>
        <taxon>Flavobacteriia</taxon>
        <taxon>Flavobacteriales</taxon>
        <taxon>Flavobacteriaceae</taxon>
        <taxon>Aureibaculum</taxon>
    </lineage>
</organism>
<dbReference type="RefSeq" id="WP_138952108.1">
    <property type="nucleotide sequence ID" value="NZ_CP040749.1"/>
</dbReference>
<dbReference type="Proteomes" id="UP000306229">
    <property type="component" value="Chromosome"/>
</dbReference>
<evidence type="ECO:0000313" key="1">
    <source>
        <dbReference type="EMBL" id="QCX40822.1"/>
    </source>
</evidence>
<dbReference type="KEGG" id="fbe:FF125_21130"/>
<dbReference type="NCBIfam" id="NF040656">
    <property type="entry name" value="GHMP_GYDIA"/>
    <property type="match status" value="1"/>
</dbReference>
<keyword evidence="1" id="KW-0418">Kinase</keyword>
<dbReference type="GO" id="GO:0016301">
    <property type="term" value="F:kinase activity"/>
    <property type="evidence" value="ECO:0007669"/>
    <property type="project" value="UniProtKB-KW"/>
</dbReference>
<keyword evidence="1" id="KW-0808">Transferase</keyword>
<proteinExistence type="predicted"/>
<dbReference type="SUPFAM" id="SSF54211">
    <property type="entry name" value="Ribosomal protein S5 domain 2-like"/>
    <property type="match status" value="1"/>
</dbReference>
<accession>A0A5B7U1H6</accession>